<dbReference type="PANTHER" id="PTHR31198:SF1">
    <property type="entry name" value="CENTROSOMAL AT-AC SPLICING FACTOR"/>
    <property type="match status" value="1"/>
</dbReference>
<reference evidence="1" key="1">
    <citation type="submission" date="2010-02" db="EMBL/GenBank/DDBJ databases">
        <title>Sequencing and annotation of the Blastocystis hominis genome.</title>
        <authorList>
            <person name="Wincker P."/>
        </authorList>
    </citation>
    <scope>NUCLEOTIDE SEQUENCE</scope>
    <source>
        <strain evidence="1">Singapore isolate B</strain>
    </source>
</reference>
<dbReference type="PANTHER" id="PTHR31198">
    <property type="entry name" value="COILED-COIL DOMAIN-CONTAINING PROTEIN 84"/>
    <property type="match status" value="1"/>
</dbReference>
<dbReference type="AlphaFoldDB" id="D8MBA4"/>
<evidence type="ECO:0000313" key="2">
    <source>
        <dbReference type="Proteomes" id="UP000008312"/>
    </source>
</evidence>
<dbReference type="EMBL" id="FN668691">
    <property type="protein sequence ID" value="CBK25343.2"/>
    <property type="molecule type" value="Genomic_DNA"/>
</dbReference>
<gene>
    <name evidence="1" type="ORF">GSBLH_T00004956001</name>
</gene>
<dbReference type="OrthoDB" id="1892805at2759"/>
<dbReference type="InParanoid" id="D8MBA4"/>
<protein>
    <recommendedName>
        <fullName evidence="3">Coiled-coil domain-containing protein 84</fullName>
    </recommendedName>
</protein>
<evidence type="ECO:0000313" key="1">
    <source>
        <dbReference type="EMBL" id="CBK25343.2"/>
    </source>
</evidence>
<sequence>MPFSYCRCCKINHEQGKGHIYSPRHIKKLREWAERQRKRVNNCILLAEPGRGIQSVETHSFWCAFCGEEILDTAPFLVKNCLSHLCTKEHRDKVYEFFRATGTNHHEIDLKWFYIGEPYRDEYIERVKSHIYHNKITPSIFDASLPHLGPATPSPSAIPPPPPPSLPVPSKPLSLLEKYPLDSLLSGPFLSDRFYLGEHFPTLQSDSGILQNPSGRTETGRRVWGGGIVKLTKSEWKPWPIDLVFQHLRKQQQLAQKAAQDAEKARQKELAAMIPLKHTESATGAGLSCISLPRSSEGNVHSLALPPWLDPTETGEAMRRWRKQKEFEQRFQKRHQALNVGVVRGKEAGEDWLPNFGSVWESGSRAKTRIGFQQAKVGPGSMLGDLEKLVKSGGKDVSEKEKQRIIRESKKKVMEKIQLRMRTEK</sequence>
<proteinExistence type="predicted"/>
<dbReference type="Proteomes" id="UP000008312">
    <property type="component" value="Unassembled WGS sequence"/>
</dbReference>
<keyword evidence="2" id="KW-1185">Reference proteome</keyword>
<dbReference type="RefSeq" id="XP_012899391.1">
    <property type="nucleotide sequence ID" value="XM_013043937.1"/>
</dbReference>
<organism evidence="1">
    <name type="scientific">Blastocystis hominis</name>
    <dbReference type="NCBI Taxonomy" id="12968"/>
    <lineage>
        <taxon>Eukaryota</taxon>
        <taxon>Sar</taxon>
        <taxon>Stramenopiles</taxon>
        <taxon>Bigyra</taxon>
        <taxon>Opalozoa</taxon>
        <taxon>Opalinata</taxon>
        <taxon>Blastocystidae</taxon>
        <taxon>Blastocystis</taxon>
    </lineage>
</organism>
<evidence type="ECO:0008006" key="3">
    <source>
        <dbReference type="Google" id="ProtNLM"/>
    </source>
</evidence>
<accession>D8MBA4</accession>
<dbReference type="Pfam" id="PF14968">
    <property type="entry name" value="CCDC84"/>
    <property type="match status" value="2"/>
</dbReference>
<name>D8MBA4_BLAHO</name>
<dbReference type="GeneID" id="24921943"/>
<dbReference type="InterPro" id="IPR028015">
    <property type="entry name" value="CCDC84-like"/>
</dbReference>